<dbReference type="InterPro" id="IPR037171">
    <property type="entry name" value="NagB/RpiA_transferase-like"/>
</dbReference>
<dbReference type="SMART" id="SM00882">
    <property type="entry name" value="CoA_trans"/>
    <property type="match status" value="1"/>
</dbReference>
<organism evidence="3 4">
    <name type="scientific">Ornithinibacillus halophilus</name>
    <dbReference type="NCBI Taxonomy" id="930117"/>
    <lineage>
        <taxon>Bacteria</taxon>
        <taxon>Bacillati</taxon>
        <taxon>Bacillota</taxon>
        <taxon>Bacilli</taxon>
        <taxon>Bacillales</taxon>
        <taxon>Bacillaceae</taxon>
        <taxon>Ornithinibacillus</taxon>
    </lineage>
</organism>
<keyword evidence="2 3" id="KW-0808">Transferase</keyword>
<dbReference type="InterPro" id="IPR004165">
    <property type="entry name" value="CoA_trans_fam_I"/>
</dbReference>
<evidence type="ECO:0000256" key="1">
    <source>
        <dbReference type="ARBA" id="ARBA00005612"/>
    </source>
</evidence>
<dbReference type="OrthoDB" id="9777193at2"/>
<dbReference type="Gene3D" id="3.40.1080.10">
    <property type="entry name" value="Glutaconate Coenzyme A-transferase"/>
    <property type="match status" value="1"/>
</dbReference>
<dbReference type="InterPro" id="IPR004163">
    <property type="entry name" value="CoA_transf_BS"/>
</dbReference>
<dbReference type="GO" id="GO:0008410">
    <property type="term" value="F:CoA-transferase activity"/>
    <property type="evidence" value="ECO:0007669"/>
    <property type="project" value="InterPro"/>
</dbReference>
<reference evidence="3 4" key="1">
    <citation type="submission" date="2016-11" db="EMBL/GenBank/DDBJ databases">
        <authorList>
            <person name="Jaros S."/>
            <person name="Januszkiewicz K."/>
            <person name="Wedrychowicz H."/>
        </authorList>
    </citation>
    <scope>NUCLEOTIDE SEQUENCE [LARGE SCALE GENOMIC DNA]</scope>
    <source>
        <strain evidence="3 4">IBRC-M 10683</strain>
    </source>
</reference>
<sequence length="219" mass="23724">MNKELKLSDVIQYIKDGDKIMVGGFGLIGTPLKLIEELANSEVKNLTIISNNLGEQGKGLGKLVLNGQVKKAVGSFFTSNKDVVNAYKNKEIEVQLLPQGTLSEAIRAGGAGIPGFFVPAAAGTQLSKDKEEKIFEGKTYILERSLNADVAFIKAHKADKLGNLVYEKSARNFNPIMASAAKLVIVEVDEVVEVGELSPEEIATPHLYVDYYVVKGARE</sequence>
<dbReference type="PANTHER" id="PTHR13707:SF60">
    <property type="entry name" value="ACETATE COA-TRANSFERASE SUBUNIT ALPHA"/>
    <property type="match status" value="1"/>
</dbReference>
<accession>A0A1M5GK97</accession>
<evidence type="ECO:0000256" key="2">
    <source>
        <dbReference type="ARBA" id="ARBA00022679"/>
    </source>
</evidence>
<dbReference type="STRING" id="930117.SAMN05216225_101346"/>
<dbReference type="PROSITE" id="PS01273">
    <property type="entry name" value="COA_TRANSF_1"/>
    <property type="match status" value="1"/>
</dbReference>
<dbReference type="RefSeq" id="WP_072889653.1">
    <property type="nucleotide sequence ID" value="NZ_FQVW01000013.1"/>
</dbReference>
<dbReference type="AlphaFoldDB" id="A0A1M5GK97"/>
<gene>
    <name evidence="3" type="ORF">SAMN05216225_101346</name>
</gene>
<dbReference type="PANTHER" id="PTHR13707">
    <property type="entry name" value="KETOACID-COENZYME A TRANSFERASE"/>
    <property type="match status" value="1"/>
</dbReference>
<comment type="similarity">
    <text evidence="1">Belongs to the 3-oxoacid CoA-transferase subunit A family.</text>
</comment>
<dbReference type="SUPFAM" id="SSF100950">
    <property type="entry name" value="NagB/RpiA/CoA transferase-like"/>
    <property type="match status" value="1"/>
</dbReference>
<name>A0A1M5GK97_9BACI</name>
<evidence type="ECO:0000313" key="3">
    <source>
        <dbReference type="EMBL" id="SHG04116.1"/>
    </source>
</evidence>
<dbReference type="EMBL" id="FQVW01000013">
    <property type="protein sequence ID" value="SHG04116.1"/>
    <property type="molecule type" value="Genomic_DNA"/>
</dbReference>
<dbReference type="Proteomes" id="UP000183988">
    <property type="component" value="Unassembled WGS sequence"/>
</dbReference>
<dbReference type="Pfam" id="PF01144">
    <property type="entry name" value="CoA_trans"/>
    <property type="match status" value="1"/>
</dbReference>
<evidence type="ECO:0000313" key="4">
    <source>
        <dbReference type="Proteomes" id="UP000183988"/>
    </source>
</evidence>
<proteinExistence type="inferred from homology"/>
<dbReference type="InterPro" id="IPR012792">
    <property type="entry name" value="3-oxoacid_CoA-transf_A"/>
</dbReference>
<dbReference type="NCBIfam" id="TIGR02429">
    <property type="entry name" value="pcaI_scoA_fam"/>
    <property type="match status" value="1"/>
</dbReference>
<keyword evidence="4" id="KW-1185">Reference proteome</keyword>
<protein>
    <submittedName>
        <fullName evidence="3">3-oxoacid CoA-transferase subunit A</fullName>
    </submittedName>
</protein>